<comment type="caution">
    <text evidence="1">The sequence shown here is derived from an EMBL/GenBank/DDBJ whole genome shotgun (WGS) entry which is preliminary data.</text>
</comment>
<proteinExistence type="predicted"/>
<dbReference type="Proteomes" id="UP000198211">
    <property type="component" value="Unassembled WGS sequence"/>
</dbReference>
<evidence type="ECO:0000313" key="1">
    <source>
        <dbReference type="EMBL" id="OWY90500.1"/>
    </source>
</evidence>
<evidence type="ECO:0000313" key="2">
    <source>
        <dbReference type="Proteomes" id="UP000198211"/>
    </source>
</evidence>
<dbReference type="EMBL" id="NBNE01022771">
    <property type="protein sequence ID" value="OWY90500.1"/>
    <property type="molecule type" value="Genomic_DNA"/>
</dbReference>
<reference evidence="2" key="1">
    <citation type="submission" date="2017-03" db="EMBL/GenBank/DDBJ databases">
        <title>Phytopthora megakarya and P. palmivora, two closely related causual agents of cacao black pod achieved similar genome size and gene model numbers by different mechanisms.</title>
        <authorList>
            <person name="Ali S."/>
            <person name="Shao J."/>
            <person name="Larry D.J."/>
            <person name="Kronmiller B."/>
            <person name="Shen D."/>
            <person name="Strem M.D."/>
            <person name="Melnick R.L."/>
            <person name="Guiltinan M.J."/>
            <person name="Tyler B.M."/>
            <person name="Meinhardt L.W."/>
            <person name="Bailey B.A."/>
        </authorList>
    </citation>
    <scope>NUCLEOTIDE SEQUENCE [LARGE SCALE GENOMIC DNA]</scope>
    <source>
        <strain evidence="2">zdho120</strain>
    </source>
</reference>
<dbReference type="STRING" id="4795.A0A225UC42"/>
<sequence>MAFLLDEDDGSALEAALSLVDGYSNASPPSHEPSTTSLETDITPSFNVNCMEMSTMVPLSKSMCSNAKFSGFNDEGERPLFKTSKKRNPNKLRDEVQFELVYLRGKVNELETKLRSLQLSSSAKQILQVPRPIPAPRVWEEIAQRQRRQCDVAQHEHAQLKVLVGRKHKKVSGLCETLQKRLHTQNNKYLRVTNVSESQNQSVQVLDFRGDIQDFQGLFQRMEIAYHEGRN</sequence>
<accession>A0A225UC42</accession>
<keyword evidence="2" id="KW-1185">Reference proteome</keyword>
<dbReference type="OrthoDB" id="129720at2759"/>
<name>A0A225UC42_9STRA</name>
<protein>
    <submittedName>
        <fullName evidence="1">Uncharacterized protein</fullName>
    </submittedName>
</protein>
<organism evidence="1 2">
    <name type="scientific">Phytophthora megakarya</name>
    <dbReference type="NCBI Taxonomy" id="4795"/>
    <lineage>
        <taxon>Eukaryota</taxon>
        <taxon>Sar</taxon>
        <taxon>Stramenopiles</taxon>
        <taxon>Oomycota</taxon>
        <taxon>Peronosporomycetes</taxon>
        <taxon>Peronosporales</taxon>
        <taxon>Peronosporaceae</taxon>
        <taxon>Phytophthora</taxon>
    </lineage>
</organism>
<gene>
    <name evidence="1" type="ORF">PHMEG_00041350</name>
</gene>
<dbReference type="AlphaFoldDB" id="A0A225UC42"/>